<dbReference type="OrthoDB" id="6246888at2759"/>
<keyword evidence="2" id="KW-1133">Transmembrane helix</keyword>
<feature type="region of interest" description="Disordered" evidence="1">
    <location>
        <begin position="435"/>
        <end position="469"/>
    </location>
</feature>
<name>A0A4S2L6R9_OPIFE</name>
<keyword evidence="4" id="KW-1185">Reference proteome</keyword>
<reference evidence="3 4" key="1">
    <citation type="journal article" date="2019" name="BMC Genomics">
        <title>New insights from Opisthorchis felineus genome: update on genomics of the epidemiologically important liver flukes.</title>
        <authorList>
            <person name="Ershov N.I."/>
            <person name="Mordvinov V.A."/>
            <person name="Prokhortchouk E.B."/>
            <person name="Pakharukova M.Y."/>
            <person name="Gunbin K.V."/>
            <person name="Ustyantsev K."/>
            <person name="Genaev M.A."/>
            <person name="Blinov A.G."/>
            <person name="Mazur A."/>
            <person name="Boulygina E."/>
            <person name="Tsygankova S."/>
            <person name="Khrameeva E."/>
            <person name="Chekanov N."/>
            <person name="Fan G."/>
            <person name="Xiao A."/>
            <person name="Zhang H."/>
            <person name="Xu X."/>
            <person name="Yang H."/>
            <person name="Solovyev V."/>
            <person name="Lee S.M."/>
            <person name="Liu X."/>
            <person name="Afonnikov D.A."/>
            <person name="Skryabin K.G."/>
        </authorList>
    </citation>
    <scope>NUCLEOTIDE SEQUENCE [LARGE SCALE GENOMIC DNA]</scope>
    <source>
        <strain evidence="3">AK-0245</strain>
        <tissue evidence="3">Whole organism</tissue>
    </source>
</reference>
<keyword evidence="2" id="KW-0812">Transmembrane</keyword>
<feature type="transmembrane region" description="Helical" evidence="2">
    <location>
        <begin position="69"/>
        <end position="90"/>
    </location>
</feature>
<keyword evidence="2" id="KW-0472">Membrane</keyword>
<feature type="region of interest" description="Disordered" evidence="1">
    <location>
        <begin position="99"/>
        <end position="142"/>
    </location>
</feature>
<evidence type="ECO:0000313" key="3">
    <source>
        <dbReference type="EMBL" id="TGZ58705.1"/>
    </source>
</evidence>
<feature type="region of interest" description="Disordered" evidence="1">
    <location>
        <begin position="544"/>
        <end position="574"/>
    </location>
</feature>
<sequence length="757" mass="84520">MAIVYVITLQLVSLFSGIVYAKVLFGTNDRPDKSADTKPHIRPHDSEHKAFKLSNVKYQLLSQISGINFVWITLSLSSVCAIMICFTIRAKLGKKFGWKRTQKQNTGSSPLSQSVSLRDVKEDHSSHGKQSSQDRNQLAFPHPTPFMSVRHEACPRSISQFSCVRSEVSTERQSSQPNSLCPCTSLDYSTGESGYETIDRPTATNTSAETVNDYHHSFSSPRKWLQRRSKLDSWVLRTTRRFRRVQHPSHKGISPATTLSATTKPCNIKTDHLSAGLAFFNHGWKDGDIDQVVEDYAKDSDVFYDGLAPTTVPDACKIPFPEALDIPSEEDATSLISTSDIIDPIYSKIRGSMVGLSEEQLDELFDTESQEESKTIWCDNCWTRHYSGSQTSSHISAHPSDHIYYELHKTRGNRHANGRPVHPSCDSSVWSIRAVDRSSQQPRHQHHSQKSNSSSRPQSDTPPQLPARLYGQSTVNLVDRLRNLLQPRTSKLASPTRLLRASASQKAATMSDILDSPRSDGLLLSPYSLTNMLLRKPKARSSSKLFDVSSPDHPPCQPIKVVQKSNPKSDKDNCQMTEGHHCEYKLSLLDQIARLETGRCPNRSFGSEKHKWSPILKRTRANSSASSTYAIELVTSGWSEVAAGAGDPMANIRHIDSEIDISDAAHCQITDKPSTSQLGPSRHIYLPSNPVPLSRLSGSTNRSPYKHHLHPSVTPRRAWSPVDKVASSNTFAPPVTMSPLMERSMEDDETRHLLRLR</sequence>
<organism evidence="3 4">
    <name type="scientific">Opisthorchis felineus</name>
    <dbReference type="NCBI Taxonomy" id="147828"/>
    <lineage>
        <taxon>Eukaryota</taxon>
        <taxon>Metazoa</taxon>
        <taxon>Spiralia</taxon>
        <taxon>Lophotrochozoa</taxon>
        <taxon>Platyhelminthes</taxon>
        <taxon>Trematoda</taxon>
        <taxon>Digenea</taxon>
        <taxon>Opisthorchiida</taxon>
        <taxon>Opisthorchiata</taxon>
        <taxon>Opisthorchiidae</taxon>
        <taxon>Opisthorchis</taxon>
    </lineage>
</organism>
<dbReference type="EMBL" id="SJOL01009161">
    <property type="protein sequence ID" value="TGZ58705.1"/>
    <property type="molecule type" value="Genomic_DNA"/>
</dbReference>
<comment type="caution">
    <text evidence="3">The sequence shown here is derived from an EMBL/GenBank/DDBJ whole genome shotgun (WGS) entry which is preliminary data.</text>
</comment>
<feature type="compositionally biased region" description="Low complexity" evidence="1">
    <location>
        <begin position="450"/>
        <end position="459"/>
    </location>
</feature>
<gene>
    <name evidence="3" type="ORF">CRM22_009487</name>
</gene>
<dbReference type="AlphaFoldDB" id="A0A4S2L6R9"/>
<protein>
    <submittedName>
        <fullName evidence="3">Uncharacterized protein</fullName>
    </submittedName>
</protein>
<feature type="compositionally biased region" description="Polar residues" evidence="1">
    <location>
        <begin position="103"/>
        <end position="116"/>
    </location>
</feature>
<accession>A0A4S2L6R9</accession>
<proteinExistence type="predicted"/>
<evidence type="ECO:0000313" key="4">
    <source>
        <dbReference type="Proteomes" id="UP000308267"/>
    </source>
</evidence>
<evidence type="ECO:0000256" key="2">
    <source>
        <dbReference type="SAM" id="Phobius"/>
    </source>
</evidence>
<dbReference type="Proteomes" id="UP000308267">
    <property type="component" value="Unassembled WGS sequence"/>
</dbReference>
<evidence type="ECO:0000256" key="1">
    <source>
        <dbReference type="SAM" id="MobiDB-lite"/>
    </source>
</evidence>